<evidence type="ECO:0000256" key="2">
    <source>
        <dbReference type="SAM" id="MobiDB-lite"/>
    </source>
</evidence>
<sequence>MQEALVVRRETHIPAPPAAVFALLTDPEKILRWMGTEAEVEPHPGGLYLVNVTGARCARGSFREVVPVHRLVYSFGWDDSDIVPPASSLVEIDLVEQPDGTLLRLTHSGLPTAEQCAGHAEGWAHYLDRLAEVAAGRDPGPDPWHGRTGREGPMR</sequence>
<name>A0A1E3VGS9_9HYPH</name>
<dbReference type="SUPFAM" id="SSF55961">
    <property type="entry name" value="Bet v1-like"/>
    <property type="match status" value="1"/>
</dbReference>
<dbReference type="EMBL" id="LYBW01000039">
    <property type="protein sequence ID" value="ODR92783.1"/>
    <property type="molecule type" value="Genomic_DNA"/>
</dbReference>
<proteinExistence type="inferred from homology"/>
<feature type="compositionally biased region" description="Basic and acidic residues" evidence="2">
    <location>
        <begin position="144"/>
        <end position="155"/>
    </location>
</feature>
<dbReference type="AlphaFoldDB" id="A0A1E3VGS9"/>
<dbReference type="InterPro" id="IPR013538">
    <property type="entry name" value="ASHA1/2-like_C"/>
</dbReference>
<dbReference type="Proteomes" id="UP000094342">
    <property type="component" value="Unassembled WGS sequence"/>
</dbReference>
<evidence type="ECO:0000313" key="5">
    <source>
        <dbReference type="Proteomes" id="UP000094342"/>
    </source>
</evidence>
<dbReference type="STRING" id="1752398.A8M32_03090"/>
<accession>A0A1E3VGS9</accession>
<dbReference type="CDD" id="cd07814">
    <property type="entry name" value="SRPBCC_CalC_Aha1-like"/>
    <property type="match status" value="1"/>
</dbReference>
<feature type="domain" description="Activator of Hsp90 ATPase homologue 1/2-like C-terminal" evidence="3">
    <location>
        <begin position="15"/>
        <end position="134"/>
    </location>
</feature>
<evidence type="ECO:0000259" key="3">
    <source>
        <dbReference type="Pfam" id="PF08327"/>
    </source>
</evidence>
<keyword evidence="5" id="KW-1185">Reference proteome</keyword>
<feature type="region of interest" description="Disordered" evidence="2">
    <location>
        <begin position="135"/>
        <end position="155"/>
    </location>
</feature>
<organism evidence="4 5">
    <name type="scientific">Sinorhizobium alkalisoli</name>
    <dbReference type="NCBI Taxonomy" id="1752398"/>
    <lineage>
        <taxon>Bacteria</taxon>
        <taxon>Pseudomonadati</taxon>
        <taxon>Pseudomonadota</taxon>
        <taxon>Alphaproteobacteria</taxon>
        <taxon>Hyphomicrobiales</taxon>
        <taxon>Rhizobiaceae</taxon>
        <taxon>Sinorhizobium/Ensifer group</taxon>
        <taxon>Sinorhizobium</taxon>
    </lineage>
</organism>
<evidence type="ECO:0000313" key="4">
    <source>
        <dbReference type="EMBL" id="ODR92783.1"/>
    </source>
</evidence>
<comment type="similarity">
    <text evidence="1">Belongs to the AHA1 family.</text>
</comment>
<reference evidence="5" key="1">
    <citation type="submission" date="2016-05" db="EMBL/GenBank/DDBJ databases">
        <authorList>
            <person name="Li Y."/>
        </authorList>
    </citation>
    <scope>NUCLEOTIDE SEQUENCE [LARGE SCALE GENOMIC DNA]</scope>
    <source>
        <strain evidence="5">YIC4027</strain>
    </source>
</reference>
<dbReference type="RefSeq" id="WP_069456949.1">
    <property type="nucleotide sequence ID" value="NZ_LYBW01000039.1"/>
</dbReference>
<dbReference type="InterPro" id="IPR023393">
    <property type="entry name" value="START-like_dom_sf"/>
</dbReference>
<dbReference type="Gene3D" id="3.30.530.20">
    <property type="match status" value="1"/>
</dbReference>
<protein>
    <submittedName>
        <fullName evidence="4">Transcriptional regulator</fullName>
    </submittedName>
</protein>
<dbReference type="OrthoDB" id="8755073at2"/>
<evidence type="ECO:0000256" key="1">
    <source>
        <dbReference type="ARBA" id="ARBA00006817"/>
    </source>
</evidence>
<comment type="caution">
    <text evidence="4">The sequence shown here is derived from an EMBL/GenBank/DDBJ whole genome shotgun (WGS) entry which is preliminary data.</text>
</comment>
<gene>
    <name evidence="4" type="ORF">A8M32_03090</name>
</gene>
<dbReference type="Pfam" id="PF08327">
    <property type="entry name" value="AHSA1"/>
    <property type="match status" value="1"/>
</dbReference>